<evidence type="ECO:0000313" key="2">
    <source>
        <dbReference type="Proteomes" id="UP001497453"/>
    </source>
</evidence>
<dbReference type="Proteomes" id="UP001497453">
    <property type="component" value="Chromosome 8"/>
</dbReference>
<name>A0ABP1E5S9_9APHY</name>
<proteinExistence type="predicted"/>
<sequence length="217" mass="23125">MAGCASGSWKRGSDGSSISCSRAFETNVSMLEAACRLRSGKARSVDASAATLCNFEVFSDFCSASVNCAKSICTGSGLEDDDRWNERMNTPSDLGVRSSAAALPISGINCKTVPVSCQVQHSTELSCQTLRMDNITTFIVIGMSSRLLEASIKASGWFRLAEGISGIILEFSVQNLIHGGDISVARVQKFSEDSIGLKHGKALFRWPKNSMGAPSHT</sequence>
<protein>
    <submittedName>
        <fullName evidence="1">Uncharacterized protein</fullName>
    </submittedName>
</protein>
<keyword evidence="2" id="KW-1185">Reference proteome</keyword>
<reference evidence="2" key="1">
    <citation type="submission" date="2024-04" db="EMBL/GenBank/DDBJ databases">
        <authorList>
            <person name="Shaw F."/>
            <person name="Minotto A."/>
        </authorList>
    </citation>
    <scope>NUCLEOTIDE SEQUENCE [LARGE SCALE GENOMIC DNA]</scope>
</reference>
<organism evidence="1 2">
    <name type="scientific">Somion occarium</name>
    <dbReference type="NCBI Taxonomy" id="3059160"/>
    <lineage>
        <taxon>Eukaryota</taxon>
        <taxon>Fungi</taxon>
        <taxon>Dikarya</taxon>
        <taxon>Basidiomycota</taxon>
        <taxon>Agaricomycotina</taxon>
        <taxon>Agaricomycetes</taxon>
        <taxon>Polyporales</taxon>
        <taxon>Cerrenaceae</taxon>
        <taxon>Somion</taxon>
    </lineage>
</organism>
<evidence type="ECO:0000313" key="1">
    <source>
        <dbReference type="EMBL" id="CAL1714568.1"/>
    </source>
</evidence>
<accession>A0ABP1E5S9</accession>
<gene>
    <name evidence="1" type="ORF">GFSPODELE1_LOCUS9827</name>
</gene>
<dbReference type="EMBL" id="OZ037951">
    <property type="protein sequence ID" value="CAL1714568.1"/>
    <property type="molecule type" value="Genomic_DNA"/>
</dbReference>